<dbReference type="Gramene" id="rna17377">
    <property type="protein sequence ID" value="RHN68954.1"/>
    <property type="gene ID" value="gene17377"/>
</dbReference>
<dbReference type="AlphaFoldDB" id="A0A396IX55"/>
<comment type="caution">
    <text evidence="1">The sequence shown here is derived from an EMBL/GenBank/DDBJ whole genome shotgun (WGS) entry which is preliminary data.</text>
</comment>
<evidence type="ECO:0000313" key="1">
    <source>
        <dbReference type="EMBL" id="RHN68954.1"/>
    </source>
</evidence>
<reference evidence="2" key="1">
    <citation type="journal article" date="2018" name="Nat. Plants">
        <title>Whole-genome landscape of Medicago truncatula symbiotic genes.</title>
        <authorList>
            <person name="Pecrix Y."/>
            <person name="Staton S.E."/>
            <person name="Sallet E."/>
            <person name="Lelandais-Briere C."/>
            <person name="Moreau S."/>
            <person name="Carrere S."/>
            <person name="Blein T."/>
            <person name="Jardinaud M.F."/>
            <person name="Latrasse D."/>
            <person name="Zouine M."/>
            <person name="Zahm M."/>
            <person name="Kreplak J."/>
            <person name="Mayjonade B."/>
            <person name="Satge C."/>
            <person name="Perez M."/>
            <person name="Cauet S."/>
            <person name="Marande W."/>
            <person name="Chantry-Darmon C."/>
            <person name="Lopez-Roques C."/>
            <person name="Bouchez O."/>
            <person name="Berard A."/>
            <person name="Debelle F."/>
            <person name="Munos S."/>
            <person name="Bendahmane A."/>
            <person name="Berges H."/>
            <person name="Niebel A."/>
            <person name="Buitink J."/>
            <person name="Frugier F."/>
            <person name="Benhamed M."/>
            <person name="Crespi M."/>
            <person name="Gouzy J."/>
            <person name="Gamas P."/>
        </authorList>
    </citation>
    <scope>NUCLEOTIDE SEQUENCE [LARGE SCALE GENOMIC DNA]</scope>
    <source>
        <strain evidence="2">cv. Jemalong A17</strain>
    </source>
</reference>
<sequence>MQIYFSSLSTVTISNSSFHFLKFSCSFHRSISISPPFSLSISIPFFSDFNSISFSISNNNSSYQFLKLQNKRKR</sequence>
<accession>A0A396IX55</accession>
<protein>
    <submittedName>
        <fullName evidence="1">Uncharacterized protein</fullName>
    </submittedName>
</protein>
<evidence type="ECO:0000313" key="2">
    <source>
        <dbReference type="Proteomes" id="UP000265566"/>
    </source>
</evidence>
<organism evidence="1 2">
    <name type="scientific">Medicago truncatula</name>
    <name type="common">Barrel medic</name>
    <name type="synonym">Medicago tribuloides</name>
    <dbReference type="NCBI Taxonomy" id="3880"/>
    <lineage>
        <taxon>Eukaryota</taxon>
        <taxon>Viridiplantae</taxon>
        <taxon>Streptophyta</taxon>
        <taxon>Embryophyta</taxon>
        <taxon>Tracheophyta</taxon>
        <taxon>Spermatophyta</taxon>
        <taxon>Magnoliopsida</taxon>
        <taxon>eudicotyledons</taxon>
        <taxon>Gunneridae</taxon>
        <taxon>Pentapetalae</taxon>
        <taxon>rosids</taxon>
        <taxon>fabids</taxon>
        <taxon>Fabales</taxon>
        <taxon>Fabaceae</taxon>
        <taxon>Papilionoideae</taxon>
        <taxon>50 kb inversion clade</taxon>
        <taxon>NPAAA clade</taxon>
        <taxon>Hologalegina</taxon>
        <taxon>IRL clade</taxon>
        <taxon>Trifolieae</taxon>
        <taxon>Medicago</taxon>
    </lineage>
</organism>
<proteinExistence type="predicted"/>
<dbReference type="EMBL" id="PSQE01000003">
    <property type="protein sequence ID" value="RHN68954.1"/>
    <property type="molecule type" value="Genomic_DNA"/>
</dbReference>
<name>A0A396IX55_MEDTR</name>
<dbReference type="Proteomes" id="UP000265566">
    <property type="component" value="Chromosome 3"/>
</dbReference>
<gene>
    <name evidence="1" type="ORF">MtrunA17_Chr3g0119551</name>
</gene>